<sequence>MKSFPTLIDALADVKSRGYTEDFSVEPSCLYCGDLDLRLYPEEFHIDEVYRFEEDSNPEDSAVLYAISSSTGVKGTLVDGYGAYAENMNFELAKKLSTHGSQN</sequence>
<reference evidence="1 2" key="1">
    <citation type="submission" date="2016-11" db="EMBL/GenBank/DDBJ databases">
        <authorList>
            <person name="Jaros S."/>
            <person name="Januszkiewicz K."/>
            <person name="Wedrychowicz H."/>
        </authorList>
    </citation>
    <scope>NUCLEOTIDE SEQUENCE [LARGE SCALE GENOMIC DNA]</scope>
    <source>
        <strain evidence="1 2">DSM 24787</strain>
    </source>
</reference>
<dbReference type="Proteomes" id="UP000185003">
    <property type="component" value="Unassembled WGS sequence"/>
</dbReference>
<name>A0A1N6F897_9BACT</name>
<evidence type="ECO:0000313" key="1">
    <source>
        <dbReference type="EMBL" id="SIN91446.1"/>
    </source>
</evidence>
<evidence type="ECO:0000313" key="2">
    <source>
        <dbReference type="Proteomes" id="UP000185003"/>
    </source>
</evidence>
<proteinExistence type="predicted"/>
<dbReference type="RefSeq" id="WP_074239163.1">
    <property type="nucleotide sequence ID" value="NZ_FSRA01000001.1"/>
</dbReference>
<dbReference type="STRING" id="536979.SAMN04488055_2073"/>
<accession>A0A1N6F897</accession>
<evidence type="ECO:0008006" key="3">
    <source>
        <dbReference type="Google" id="ProtNLM"/>
    </source>
</evidence>
<keyword evidence="2" id="KW-1185">Reference proteome</keyword>
<dbReference type="OrthoDB" id="8418771at2"/>
<protein>
    <recommendedName>
        <fullName evidence="3">Phosphoribosylpyrophosphate synthetase</fullName>
    </recommendedName>
</protein>
<organism evidence="1 2">
    <name type="scientific">Chitinophaga niabensis</name>
    <dbReference type="NCBI Taxonomy" id="536979"/>
    <lineage>
        <taxon>Bacteria</taxon>
        <taxon>Pseudomonadati</taxon>
        <taxon>Bacteroidota</taxon>
        <taxon>Chitinophagia</taxon>
        <taxon>Chitinophagales</taxon>
        <taxon>Chitinophagaceae</taxon>
        <taxon>Chitinophaga</taxon>
    </lineage>
</organism>
<gene>
    <name evidence="1" type="ORF">SAMN04488055_2073</name>
</gene>
<dbReference type="AlphaFoldDB" id="A0A1N6F897"/>
<dbReference type="EMBL" id="FSRA01000001">
    <property type="protein sequence ID" value="SIN91446.1"/>
    <property type="molecule type" value="Genomic_DNA"/>
</dbReference>